<dbReference type="SUPFAM" id="SSF53383">
    <property type="entry name" value="PLP-dependent transferases"/>
    <property type="match status" value="1"/>
</dbReference>
<gene>
    <name evidence="6" type="ORF">NIES30_19485</name>
</gene>
<evidence type="ECO:0000313" key="6">
    <source>
        <dbReference type="EMBL" id="OKH45702.1"/>
    </source>
</evidence>
<accession>A0A1U7J1E8</accession>
<keyword evidence="1 4" id="KW-0663">Pyridoxal phosphate</keyword>
<dbReference type="PANTHER" id="PTHR30244:SF36">
    <property type="entry name" value="3-OXO-GLUCOSE-6-PHOSPHATE:GLUTAMATE AMINOTRANSFERASE"/>
    <property type="match status" value="1"/>
</dbReference>
<dbReference type="InterPro" id="IPR015424">
    <property type="entry name" value="PyrdxlP-dep_Trfase"/>
</dbReference>
<dbReference type="STRING" id="549789.NIES30_19485"/>
<dbReference type="GO" id="GO:0030170">
    <property type="term" value="F:pyridoxal phosphate binding"/>
    <property type="evidence" value="ECO:0007669"/>
    <property type="project" value="UniProtKB-ARBA"/>
</dbReference>
<organism evidence="6 7">
    <name type="scientific">Phormidium tenue NIES-30</name>
    <dbReference type="NCBI Taxonomy" id="549789"/>
    <lineage>
        <taxon>Bacteria</taxon>
        <taxon>Bacillati</taxon>
        <taxon>Cyanobacteriota</taxon>
        <taxon>Cyanophyceae</taxon>
        <taxon>Oscillatoriophycideae</taxon>
        <taxon>Oscillatoriales</taxon>
        <taxon>Oscillatoriaceae</taxon>
        <taxon>Phormidium</taxon>
    </lineage>
</organism>
<dbReference type="Proteomes" id="UP000185557">
    <property type="component" value="Unassembled WGS sequence"/>
</dbReference>
<dbReference type="InterPro" id="IPR015421">
    <property type="entry name" value="PyrdxlP-dep_Trfase_major"/>
</dbReference>
<dbReference type="GO" id="GO:0000271">
    <property type="term" value="P:polysaccharide biosynthetic process"/>
    <property type="evidence" value="ECO:0007669"/>
    <property type="project" value="TreeGrafter"/>
</dbReference>
<dbReference type="Gene3D" id="3.90.1150.10">
    <property type="entry name" value="Aspartate Aminotransferase, domain 1"/>
    <property type="match status" value="1"/>
</dbReference>
<comment type="caution">
    <text evidence="6">The sequence shown here is derived from an EMBL/GenBank/DDBJ whole genome shotgun (WGS) entry which is preliminary data.</text>
</comment>
<dbReference type="CDD" id="cd00616">
    <property type="entry name" value="AHBA_syn"/>
    <property type="match status" value="1"/>
</dbReference>
<evidence type="ECO:0000256" key="5">
    <source>
        <dbReference type="RuleBase" id="RU004508"/>
    </source>
</evidence>
<evidence type="ECO:0000256" key="4">
    <source>
        <dbReference type="PIRSR" id="PIRSR000390-2"/>
    </source>
</evidence>
<name>A0A1U7J1E8_9CYAN</name>
<evidence type="ECO:0000256" key="2">
    <source>
        <dbReference type="ARBA" id="ARBA00037999"/>
    </source>
</evidence>
<evidence type="ECO:0000256" key="3">
    <source>
        <dbReference type="PIRSR" id="PIRSR000390-1"/>
    </source>
</evidence>
<feature type="active site" description="Proton acceptor" evidence="3">
    <location>
        <position position="187"/>
    </location>
</feature>
<proteinExistence type="inferred from homology"/>
<dbReference type="InterPro" id="IPR015422">
    <property type="entry name" value="PyrdxlP-dep_Trfase_small"/>
</dbReference>
<dbReference type="RefSeq" id="WP_073610107.1">
    <property type="nucleotide sequence ID" value="NZ_MRCG01000016.1"/>
</dbReference>
<evidence type="ECO:0000313" key="7">
    <source>
        <dbReference type="Proteomes" id="UP000185557"/>
    </source>
</evidence>
<dbReference type="Gene3D" id="3.40.640.10">
    <property type="entry name" value="Type I PLP-dependent aspartate aminotransferase-like (Major domain)"/>
    <property type="match status" value="1"/>
</dbReference>
<dbReference type="FunFam" id="3.40.640.10:FF:000089">
    <property type="entry name" value="Aminotransferase, DegT/DnrJ/EryC1/StrS family"/>
    <property type="match status" value="1"/>
</dbReference>
<dbReference type="EMBL" id="MRCG01000016">
    <property type="protein sequence ID" value="OKH45702.1"/>
    <property type="molecule type" value="Genomic_DNA"/>
</dbReference>
<comment type="similarity">
    <text evidence="2 5">Belongs to the DegT/DnrJ/EryC1 family.</text>
</comment>
<evidence type="ECO:0000256" key="1">
    <source>
        <dbReference type="ARBA" id="ARBA00022898"/>
    </source>
</evidence>
<dbReference type="AlphaFoldDB" id="A0A1U7J1E8"/>
<dbReference type="OrthoDB" id="9810913at2"/>
<dbReference type="InterPro" id="IPR000653">
    <property type="entry name" value="DegT/StrS_aminotransferase"/>
</dbReference>
<keyword evidence="7" id="KW-1185">Reference proteome</keyword>
<reference evidence="6 7" key="1">
    <citation type="submission" date="2016-11" db="EMBL/GenBank/DDBJ databases">
        <title>Draft Genome Sequences of Nine Cyanobacterial Strains from Diverse Habitats.</title>
        <authorList>
            <person name="Zhu T."/>
            <person name="Hou S."/>
            <person name="Lu X."/>
            <person name="Hess W.R."/>
        </authorList>
    </citation>
    <scope>NUCLEOTIDE SEQUENCE [LARGE SCALE GENOMIC DNA]</scope>
    <source>
        <strain evidence="6 7">NIES-30</strain>
    </source>
</reference>
<dbReference type="GO" id="GO:0008483">
    <property type="term" value="F:transaminase activity"/>
    <property type="evidence" value="ECO:0007669"/>
    <property type="project" value="TreeGrafter"/>
</dbReference>
<feature type="modified residue" description="N6-(pyridoxal phosphate)lysine" evidence="4">
    <location>
        <position position="187"/>
    </location>
</feature>
<sequence length="385" mass="41734">MSVIPPVDLTEQFQAIQADVNAAVAEVLASGQYINGPIVETFTRAFGDYVGTKHCIGCNSGTDALYLALRALNIGPGDEVITSPFTFIATAEAISAVGATPVFVDIDLDTFNIDVAKIEAAVSDRTRAIMPVHLFGRPVDMGPIMDLAARYDLTVIEDCAQATGAEWMGQQVGRVGQVGCFSFFPTKNLGGCGDGGALTTNDDNLAATARMLSEHGSRVKYHHEAIGVNSRLDSVQAAILAIKLRYLDRWNQQRSQVADRYHHLLVPVTEVVRPLPVTFGRSVWNQYTLRLPQATAEGQERNQVQQLMREAGVICMVYYPVPLHLQPVYRSLGYQPGDLPQAEAAAQQVLSLPMFPELGAAAQEQVVQTLKSVLTEVGLKAAQYC</sequence>
<dbReference type="PANTHER" id="PTHR30244">
    <property type="entry name" value="TRANSAMINASE"/>
    <property type="match status" value="1"/>
</dbReference>
<protein>
    <submittedName>
        <fullName evidence="6">Cys/Met metabolism pyridoxal-phosphate-dependent enzyme</fullName>
    </submittedName>
</protein>
<dbReference type="PIRSF" id="PIRSF000390">
    <property type="entry name" value="PLP_StrS"/>
    <property type="match status" value="1"/>
</dbReference>
<dbReference type="Pfam" id="PF01041">
    <property type="entry name" value="DegT_DnrJ_EryC1"/>
    <property type="match status" value="1"/>
</dbReference>